<protein>
    <recommendedName>
        <fullName evidence="11">Retrovirus-related Pol polyprotein from transposon TNT 1-94</fullName>
    </recommendedName>
</protein>
<dbReference type="Pfam" id="PF00665">
    <property type="entry name" value="rve"/>
    <property type="match status" value="1"/>
</dbReference>
<dbReference type="InterPro" id="IPR043502">
    <property type="entry name" value="DNA/RNA_pol_sf"/>
</dbReference>
<dbReference type="SUPFAM" id="SSF56672">
    <property type="entry name" value="DNA/RNA polymerases"/>
    <property type="match status" value="1"/>
</dbReference>
<evidence type="ECO:0000256" key="3">
    <source>
        <dbReference type="ARBA" id="ARBA00022750"/>
    </source>
</evidence>
<organism evidence="9 10">
    <name type="scientific">Vitis vinifera</name>
    <name type="common">Grape</name>
    <dbReference type="NCBI Taxonomy" id="29760"/>
    <lineage>
        <taxon>Eukaryota</taxon>
        <taxon>Viridiplantae</taxon>
        <taxon>Streptophyta</taxon>
        <taxon>Embryophyta</taxon>
        <taxon>Tracheophyta</taxon>
        <taxon>Spermatophyta</taxon>
        <taxon>Magnoliopsida</taxon>
        <taxon>eudicotyledons</taxon>
        <taxon>Gunneridae</taxon>
        <taxon>Pentapetalae</taxon>
        <taxon>rosids</taxon>
        <taxon>Vitales</taxon>
        <taxon>Vitaceae</taxon>
        <taxon>Viteae</taxon>
        <taxon>Vitis</taxon>
    </lineage>
</organism>
<dbReference type="InterPro" id="IPR001584">
    <property type="entry name" value="Integrase_cat-core"/>
</dbReference>
<evidence type="ECO:0000259" key="8">
    <source>
        <dbReference type="PROSITE" id="PS50994"/>
    </source>
</evidence>
<dbReference type="InterPro" id="IPR012337">
    <property type="entry name" value="RNaseH-like_sf"/>
</dbReference>
<dbReference type="Pfam" id="PF07727">
    <property type="entry name" value="RVT_2"/>
    <property type="match status" value="1"/>
</dbReference>
<dbReference type="PANTHER" id="PTHR42648:SF18">
    <property type="entry name" value="RETROTRANSPOSON, UNCLASSIFIED-LIKE PROTEIN"/>
    <property type="match status" value="1"/>
</dbReference>
<dbReference type="InterPro" id="IPR036397">
    <property type="entry name" value="RNaseH_sf"/>
</dbReference>
<proteinExistence type="predicted"/>
<keyword evidence="5" id="KW-0862">Zinc</keyword>
<dbReference type="InterPro" id="IPR039537">
    <property type="entry name" value="Retrotran_Ty1/copia-like"/>
</dbReference>
<evidence type="ECO:0000313" key="10">
    <source>
        <dbReference type="Proteomes" id="UP001227230"/>
    </source>
</evidence>
<evidence type="ECO:0000256" key="6">
    <source>
        <dbReference type="SAM" id="MobiDB-lite"/>
    </source>
</evidence>
<keyword evidence="2" id="KW-0479">Metal-binding</keyword>
<feature type="region of interest" description="Disordered" evidence="6">
    <location>
        <begin position="756"/>
        <end position="814"/>
    </location>
</feature>
<evidence type="ECO:0008006" key="11">
    <source>
        <dbReference type="Google" id="ProtNLM"/>
    </source>
</evidence>
<dbReference type="Gene3D" id="3.30.420.10">
    <property type="entry name" value="Ribonuclease H-like superfamily/Ribonuclease H"/>
    <property type="match status" value="1"/>
</dbReference>
<dbReference type="SUPFAM" id="SSF57756">
    <property type="entry name" value="Retrovirus zinc finger-like domains"/>
    <property type="match status" value="1"/>
</dbReference>
<feature type="domain" description="CCHC-type" evidence="7">
    <location>
        <begin position="251"/>
        <end position="265"/>
    </location>
</feature>
<dbReference type="EMBL" id="CP126660">
    <property type="protein sequence ID" value="WKA01124.1"/>
    <property type="molecule type" value="Genomic_DNA"/>
</dbReference>
<dbReference type="InterPro" id="IPR025724">
    <property type="entry name" value="GAG-pre-integrase_dom"/>
</dbReference>
<dbReference type="SMART" id="SM00343">
    <property type="entry name" value="ZnF_C2HC"/>
    <property type="match status" value="1"/>
</dbReference>
<keyword evidence="4" id="KW-0378">Hydrolase</keyword>
<keyword evidence="10" id="KW-1185">Reference proteome</keyword>
<dbReference type="InterPro" id="IPR036875">
    <property type="entry name" value="Znf_CCHC_sf"/>
</dbReference>
<reference evidence="9 10" key="1">
    <citation type="journal article" date="2023" name="Hortic Res">
        <title>The complete reference genome for grapevine (Vitis vinifera L.) genetics and breeding.</title>
        <authorList>
            <person name="Shi X."/>
            <person name="Cao S."/>
            <person name="Wang X."/>
            <person name="Huang S."/>
            <person name="Wang Y."/>
            <person name="Liu Z."/>
            <person name="Liu W."/>
            <person name="Leng X."/>
            <person name="Peng Y."/>
            <person name="Wang N."/>
            <person name="Wang Y."/>
            <person name="Ma Z."/>
            <person name="Xu X."/>
            <person name="Zhang F."/>
            <person name="Xue H."/>
            <person name="Zhong H."/>
            <person name="Wang Y."/>
            <person name="Zhang K."/>
            <person name="Velt A."/>
            <person name="Avia K."/>
            <person name="Holtgrawe D."/>
            <person name="Grimplet J."/>
            <person name="Matus J.T."/>
            <person name="Ware D."/>
            <person name="Wu X."/>
            <person name="Wang H."/>
            <person name="Liu C."/>
            <person name="Fang Y."/>
            <person name="Rustenholz C."/>
            <person name="Cheng Z."/>
            <person name="Xiao H."/>
            <person name="Zhou Y."/>
        </authorList>
    </citation>
    <scope>NUCLEOTIDE SEQUENCE [LARGE SCALE GENOMIC DNA]</scope>
    <source>
        <strain evidence="10">cv. Pinot noir / PN40024</strain>
        <tissue evidence="9">Leaf</tissue>
    </source>
</reference>
<accession>A0ABY9D2D0</accession>
<dbReference type="InterPro" id="IPR057670">
    <property type="entry name" value="SH3_retrovirus"/>
</dbReference>
<dbReference type="Proteomes" id="UP001227230">
    <property type="component" value="Chromosome 13"/>
</dbReference>
<evidence type="ECO:0000256" key="2">
    <source>
        <dbReference type="ARBA" id="ARBA00022723"/>
    </source>
</evidence>
<dbReference type="InterPro" id="IPR001878">
    <property type="entry name" value="Znf_CCHC"/>
</dbReference>
<dbReference type="Gene3D" id="4.10.60.10">
    <property type="entry name" value="Zinc finger, CCHC-type"/>
    <property type="match status" value="1"/>
</dbReference>
<dbReference type="PROSITE" id="PS50994">
    <property type="entry name" value="INTEGRASE"/>
    <property type="match status" value="1"/>
</dbReference>
<evidence type="ECO:0000259" key="7">
    <source>
        <dbReference type="PROSITE" id="PS50158"/>
    </source>
</evidence>
<evidence type="ECO:0000313" key="9">
    <source>
        <dbReference type="EMBL" id="WKA01124.1"/>
    </source>
</evidence>
<dbReference type="InterPro" id="IPR013103">
    <property type="entry name" value="RVT_2"/>
</dbReference>
<sequence>MSSTSEGQFAQPAIPRFNCHYNHWSMLMENFLRSKEYWSLVETGYDEPQANAVVTEAQQKRLDEMKLKDLKVKNYLFQAIDRTILETILQKNTSKQIWDSMKKKYERNARVKRSILQALRRDFETLEMKSGECITDYFSRVMSVSNKMRFHGEQMRDVTIVEKILRSLTDNFNYIVCSIEESKDTDTLTIDELQSSLIVHEQKFHKKPVEEQALKVTTDERIGAGGRGRNSYRGRGQGRGRQAFNRATVECYRCHQLGHFQYDCPTWNKKANYAELEEHGDVLLMAYVEEHEAMCNDVWFLDSDCSNHMCGDARMFSELDESFRQQVKLGNNSRITVKGRGNVRLQLNGFNYVLTSVFYVPELKNNLPSIGQLHEKGLAIMIHDGLCKIYHPDKGLIIQTAMSTNRTFTLLANKQKKKEVCFQASAQELYHLWHRRYGHLSHKGLNILQTKNMVRGLPHLLPTTLVCTDCLNGKQHRDPIPKKSAWKATKKLQLIHADICGPVTPTSNGKKRYALCFIDDFSRKSWVYFLVEKSEALNSFKCFKRLVEKETVMYIKCLRTDRGDEFNSDEFNSDEFNSDEFNSDEFNSEEFNEFCRQCGIKRQLTIAYTPQQNGVAERKNRTVMNMVRSMLSEKKIPKTFWPEVVNWTMYVLNRSSTMAVKNVIPEEAWSGVKPTIEHFRVFGCVAHVHVPDAKRTKLDNKSLECVLLGFSDESKGYKLYDTVAKKVVTSRDIVFEEDRQWEWDTSYEEQVLVDLEWGNDDKNDTEDNEGDENLEAASEGKEEAEGNENQAAANDAGDTAATNASDAPAEGSDAMERMVKRAPIWMEDYISGEGLSEGEIELNMALVASTNPINYEEAVMSSKWRLAMDSEINSIEKNQTWKLTDLPVDAKTIGVKWIYKTKLNELGEVDKYKARLVAKGYSQKQRVDFTEIYAPVARMDTMRMIVALAAQRGWTIYQLDVTSAFLHGELSEDVYVDQPKGYEKYESEHKVYKLHKALYGLKQAPRAWFSHIEAYFISEGFQKCPNEQTLFTKRSNASKILIVSIYVDDLIYTSNDEDMISGFKNSMMKVFDMTDLGRMRFFLGIEVLQKSYGIFICQMRYAIEVLKRFGMFDSKSVSSPIVLSFKMSRDDDGVAVNTTNFKQMVGSLMYLTATRPDIMFSVSLISRYMAKPTELHLQVTKRILRYLKGTTNYGILYKKGREEELLAFTDSDYAGDIDDRKSTSGYVFLLSSGAISWLSKKQPIVTLSTTEAEFVAAAACACQAIWMRK</sequence>
<feature type="compositionally biased region" description="Low complexity" evidence="6">
    <location>
        <begin position="787"/>
        <end position="807"/>
    </location>
</feature>
<dbReference type="Pfam" id="PF13976">
    <property type="entry name" value="gag_pre-integrs"/>
    <property type="match status" value="1"/>
</dbReference>
<name>A0ABY9D2D0_VITVI</name>
<keyword evidence="1" id="KW-0645">Protease</keyword>
<feature type="compositionally biased region" description="Acidic residues" evidence="6">
    <location>
        <begin position="763"/>
        <end position="774"/>
    </location>
</feature>
<evidence type="ECO:0000256" key="5">
    <source>
        <dbReference type="PROSITE-ProRule" id="PRU00047"/>
    </source>
</evidence>
<gene>
    <name evidence="9" type="ORF">VitviT2T_019422</name>
</gene>
<dbReference type="SUPFAM" id="SSF53098">
    <property type="entry name" value="Ribonuclease H-like"/>
    <property type="match status" value="1"/>
</dbReference>
<dbReference type="CDD" id="cd09272">
    <property type="entry name" value="RNase_HI_RT_Ty1"/>
    <property type="match status" value="1"/>
</dbReference>
<dbReference type="InterPro" id="IPR054722">
    <property type="entry name" value="PolX-like_BBD"/>
</dbReference>
<evidence type="ECO:0000256" key="1">
    <source>
        <dbReference type="ARBA" id="ARBA00022670"/>
    </source>
</evidence>
<dbReference type="Pfam" id="PF25597">
    <property type="entry name" value="SH3_retrovirus"/>
    <property type="match status" value="1"/>
</dbReference>
<dbReference type="PANTHER" id="PTHR42648">
    <property type="entry name" value="TRANSPOSASE, PUTATIVE-RELATED"/>
    <property type="match status" value="1"/>
</dbReference>
<keyword evidence="3" id="KW-0064">Aspartyl protease</keyword>
<evidence type="ECO:0000256" key="4">
    <source>
        <dbReference type="ARBA" id="ARBA00022801"/>
    </source>
</evidence>
<keyword evidence="5" id="KW-0863">Zinc-finger</keyword>
<dbReference type="Pfam" id="PF22936">
    <property type="entry name" value="Pol_BBD"/>
    <property type="match status" value="1"/>
</dbReference>
<dbReference type="Pfam" id="PF14223">
    <property type="entry name" value="Retrotran_gag_2"/>
    <property type="match status" value="1"/>
</dbReference>
<feature type="domain" description="Integrase catalytic" evidence="8">
    <location>
        <begin position="477"/>
        <end position="673"/>
    </location>
</feature>
<dbReference type="PROSITE" id="PS50158">
    <property type="entry name" value="ZF_CCHC"/>
    <property type="match status" value="1"/>
</dbReference>